<evidence type="ECO:0000313" key="3">
    <source>
        <dbReference type="Proteomes" id="UP000518300"/>
    </source>
</evidence>
<reference evidence="2 3" key="1">
    <citation type="submission" date="2020-04" db="EMBL/GenBank/DDBJ databases">
        <title>Draft genome of Pyxidicoccus fallax type strain.</title>
        <authorList>
            <person name="Whitworth D.E."/>
        </authorList>
    </citation>
    <scope>NUCLEOTIDE SEQUENCE [LARGE SCALE GENOMIC DNA]</scope>
    <source>
        <strain evidence="2 3">DSM 14698</strain>
    </source>
</reference>
<dbReference type="Proteomes" id="UP000518300">
    <property type="component" value="Unassembled WGS sequence"/>
</dbReference>
<sequence>MPHPFLMRPARRAALALAASMATACGDSKPPSIPDPPQVQLTVPEGTLASTSLKVVVTVSGCETVSSLVINDRDTPIKTFPYSAGTATLELQAADLPYRTAGLAANLSLVAEATCDDGRKNRSAPQPASFLPVARRVVNTQNGQQVVTDFFIAEGSGANVTFLGCGNPGTGLPTLYRVDANGQVKGEWQMPFACTADTAITERHPVTGKRWVWTPGEGAMAVDANNLTITSRTRSDLRPTLLTVMPQGDALIVTRIHEIIRLSHTPSSPSGNVGTERLLFDEVEPLLTPPMVIGDRVRYAHMGVANDPSQTAVQVSDVDAEGRAEFPIHNLLDRYTLRTISRSDGTPVGAFNADGSILYLGSQLAGGQSHVQSCSATRGECEGGNQAWTSTALPAPLSGLIFHGPTSRVVARGKQRVWMLDSNSGVMRNKDSRSVDANGALNVLQVLPARPPATALFLLTGPARTAGGLATYPQEIVAIEQTSSGEARELFRYQEPVSLSAAVDEEGRVWLRTGLNLVQTLPMGDYRRYRP</sequence>
<organism evidence="2 3">
    <name type="scientific">Pyxidicoccus fallax</name>
    <dbReference type="NCBI Taxonomy" id="394095"/>
    <lineage>
        <taxon>Bacteria</taxon>
        <taxon>Pseudomonadati</taxon>
        <taxon>Myxococcota</taxon>
        <taxon>Myxococcia</taxon>
        <taxon>Myxococcales</taxon>
        <taxon>Cystobacterineae</taxon>
        <taxon>Myxococcaceae</taxon>
        <taxon>Pyxidicoccus</taxon>
    </lineage>
</organism>
<dbReference type="AlphaFoldDB" id="A0A848LXP3"/>
<protein>
    <recommendedName>
        <fullName evidence="4">Lipoprotein</fullName>
    </recommendedName>
</protein>
<gene>
    <name evidence="2" type="ORF">HG543_46775</name>
</gene>
<keyword evidence="1" id="KW-0732">Signal</keyword>
<dbReference type="EMBL" id="JABBJJ010000408">
    <property type="protein sequence ID" value="NMO22312.1"/>
    <property type="molecule type" value="Genomic_DNA"/>
</dbReference>
<evidence type="ECO:0000313" key="2">
    <source>
        <dbReference type="EMBL" id="NMO22312.1"/>
    </source>
</evidence>
<feature type="chain" id="PRO_5032796994" description="Lipoprotein" evidence="1">
    <location>
        <begin position="25"/>
        <end position="531"/>
    </location>
</feature>
<dbReference type="RefSeq" id="WP_169351462.1">
    <property type="nucleotide sequence ID" value="NZ_JABBJJ010000408.1"/>
</dbReference>
<keyword evidence="3" id="KW-1185">Reference proteome</keyword>
<comment type="caution">
    <text evidence="2">The sequence shown here is derived from an EMBL/GenBank/DDBJ whole genome shotgun (WGS) entry which is preliminary data.</text>
</comment>
<proteinExistence type="predicted"/>
<dbReference type="SUPFAM" id="SSF69304">
    <property type="entry name" value="Tricorn protease N-terminal domain"/>
    <property type="match status" value="1"/>
</dbReference>
<name>A0A848LXP3_9BACT</name>
<evidence type="ECO:0000256" key="1">
    <source>
        <dbReference type="SAM" id="SignalP"/>
    </source>
</evidence>
<accession>A0A848LXP3</accession>
<feature type="signal peptide" evidence="1">
    <location>
        <begin position="1"/>
        <end position="24"/>
    </location>
</feature>
<evidence type="ECO:0008006" key="4">
    <source>
        <dbReference type="Google" id="ProtNLM"/>
    </source>
</evidence>